<dbReference type="GO" id="GO:0015031">
    <property type="term" value="P:protein transport"/>
    <property type="evidence" value="ECO:0007669"/>
    <property type="project" value="UniProtKB-KW"/>
</dbReference>
<evidence type="ECO:0000256" key="6">
    <source>
        <dbReference type="ARBA" id="ARBA00022989"/>
    </source>
</evidence>
<name>A0A644TU21_9ZZZZ</name>
<keyword evidence="5" id="KW-0653">Protein transport</keyword>
<evidence type="ECO:0000256" key="1">
    <source>
        <dbReference type="ARBA" id="ARBA00004162"/>
    </source>
</evidence>
<dbReference type="Pfam" id="PF02699">
    <property type="entry name" value="YajC"/>
    <property type="match status" value="1"/>
</dbReference>
<dbReference type="InterPro" id="IPR003849">
    <property type="entry name" value="Preprotein_translocase_YajC"/>
</dbReference>
<dbReference type="AlphaFoldDB" id="A0A644TU21"/>
<keyword evidence="4 9" id="KW-0812">Transmembrane</keyword>
<gene>
    <name evidence="10" type="primary">yajC_3</name>
    <name evidence="10" type="ORF">SDC9_14925</name>
</gene>
<comment type="subcellular location">
    <subcellularLocation>
        <location evidence="1">Cell membrane</location>
        <topology evidence="1">Single-pass membrane protein</topology>
    </subcellularLocation>
</comment>
<dbReference type="PRINTS" id="PR01853">
    <property type="entry name" value="YAJCTRNLCASE"/>
</dbReference>
<evidence type="ECO:0000256" key="8">
    <source>
        <dbReference type="ARBA" id="ARBA00023136"/>
    </source>
</evidence>
<evidence type="ECO:0000256" key="4">
    <source>
        <dbReference type="ARBA" id="ARBA00022692"/>
    </source>
</evidence>
<organism evidence="10">
    <name type="scientific">bioreactor metagenome</name>
    <dbReference type="NCBI Taxonomy" id="1076179"/>
    <lineage>
        <taxon>unclassified sequences</taxon>
        <taxon>metagenomes</taxon>
        <taxon>ecological metagenomes</taxon>
    </lineage>
</organism>
<keyword evidence="6 9" id="KW-1133">Transmembrane helix</keyword>
<reference evidence="10" key="1">
    <citation type="submission" date="2019-08" db="EMBL/GenBank/DDBJ databases">
        <authorList>
            <person name="Kucharzyk K."/>
            <person name="Murdoch R.W."/>
            <person name="Higgins S."/>
            <person name="Loffler F."/>
        </authorList>
    </citation>
    <scope>NUCLEOTIDE SEQUENCE</scope>
</reference>
<dbReference type="SMART" id="SM01323">
    <property type="entry name" value="YajC"/>
    <property type="match status" value="1"/>
</dbReference>
<feature type="transmembrane region" description="Helical" evidence="9">
    <location>
        <begin position="20"/>
        <end position="40"/>
    </location>
</feature>
<keyword evidence="3" id="KW-1003">Cell membrane</keyword>
<dbReference type="GO" id="GO:0005886">
    <property type="term" value="C:plasma membrane"/>
    <property type="evidence" value="ECO:0007669"/>
    <property type="project" value="UniProtKB-SubCell"/>
</dbReference>
<keyword evidence="7" id="KW-0811">Translocation</keyword>
<sequence>MFTSALLMAPAEGGGSGYSSLIFLVLIMVVFYFFFIRPQAKKAKDLRKYREALKKGDKIVTIGGIHAKIVEVQETTFTIEVEDGTRFRIEKSAVAGDATDQLANQQK</sequence>
<dbReference type="PANTHER" id="PTHR33909:SF1">
    <property type="entry name" value="SEC TRANSLOCON ACCESSORY COMPLEX SUBUNIT YAJC"/>
    <property type="match status" value="1"/>
</dbReference>
<comment type="caution">
    <text evidence="10">The sequence shown here is derived from an EMBL/GenBank/DDBJ whole genome shotgun (WGS) entry which is preliminary data.</text>
</comment>
<evidence type="ECO:0000256" key="7">
    <source>
        <dbReference type="ARBA" id="ARBA00023010"/>
    </source>
</evidence>
<evidence type="ECO:0000256" key="5">
    <source>
        <dbReference type="ARBA" id="ARBA00022927"/>
    </source>
</evidence>
<evidence type="ECO:0000256" key="2">
    <source>
        <dbReference type="ARBA" id="ARBA00022448"/>
    </source>
</evidence>
<dbReference type="EMBL" id="VSSQ01000045">
    <property type="protein sequence ID" value="MPL69191.1"/>
    <property type="molecule type" value="Genomic_DNA"/>
</dbReference>
<protein>
    <submittedName>
        <fullName evidence="10">Sec translocon accessory complex subunit YajC</fullName>
    </submittedName>
</protein>
<keyword evidence="8 9" id="KW-0472">Membrane</keyword>
<dbReference type="PANTHER" id="PTHR33909">
    <property type="entry name" value="SEC TRANSLOCON ACCESSORY COMPLEX SUBUNIT YAJC"/>
    <property type="match status" value="1"/>
</dbReference>
<keyword evidence="2" id="KW-0813">Transport</keyword>
<accession>A0A644TU21</accession>
<evidence type="ECO:0000313" key="10">
    <source>
        <dbReference type="EMBL" id="MPL69191.1"/>
    </source>
</evidence>
<dbReference type="NCBIfam" id="TIGR00739">
    <property type="entry name" value="yajC"/>
    <property type="match status" value="1"/>
</dbReference>
<evidence type="ECO:0000256" key="9">
    <source>
        <dbReference type="SAM" id="Phobius"/>
    </source>
</evidence>
<evidence type="ECO:0000256" key="3">
    <source>
        <dbReference type="ARBA" id="ARBA00022475"/>
    </source>
</evidence>
<proteinExistence type="predicted"/>